<feature type="transmembrane region" description="Helical" evidence="9">
    <location>
        <begin position="190"/>
        <end position="212"/>
    </location>
</feature>
<evidence type="ECO:0000313" key="11">
    <source>
        <dbReference type="Proteomes" id="UP000677913"/>
    </source>
</evidence>
<evidence type="ECO:0000256" key="8">
    <source>
        <dbReference type="ARBA" id="ARBA00037998"/>
    </source>
</evidence>
<evidence type="ECO:0000256" key="9">
    <source>
        <dbReference type="SAM" id="Phobius"/>
    </source>
</evidence>
<evidence type="ECO:0000256" key="7">
    <source>
        <dbReference type="ARBA" id="ARBA00023136"/>
    </source>
</evidence>
<evidence type="ECO:0000256" key="4">
    <source>
        <dbReference type="ARBA" id="ARBA00022692"/>
    </source>
</evidence>
<evidence type="ECO:0000313" key="10">
    <source>
        <dbReference type="EMBL" id="MBS2962674.1"/>
    </source>
</evidence>
<dbReference type="GO" id="GO:0022857">
    <property type="term" value="F:transmembrane transporter activity"/>
    <property type="evidence" value="ECO:0007669"/>
    <property type="project" value="InterPro"/>
</dbReference>
<dbReference type="AlphaFoldDB" id="A0A8J7WNH5"/>
<feature type="transmembrane region" description="Helical" evidence="9">
    <location>
        <begin position="64"/>
        <end position="85"/>
    </location>
</feature>
<gene>
    <name evidence="10" type="ORF">KGA66_06430</name>
</gene>
<dbReference type="PANTHER" id="PTHR11795:SF442">
    <property type="entry name" value="ABC TRANSPORTER ATP-BINDING PROTEIN"/>
    <property type="match status" value="1"/>
</dbReference>
<evidence type="ECO:0000256" key="5">
    <source>
        <dbReference type="ARBA" id="ARBA00022970"/>
    </source>
</evidence>
<evidence type="ECO:0000256" key="6">
    <source>
        <dbReference type="ARBA" id="ARBA00022989"/>
    </source>
</evidence>
<feature type="transmembrane region" description="Helical" evidence="9">
    <location>
        <begin position="144"/>
        <end position="161"/>
    </location>
</feature>
<comment type="subcellular location">
    <subcellularLocation>
        <location evidence="1">Cell membrane</location>
        <topology evidence="1">Multi-pass membrane protein</topology>
    </subcellularLocation>
</comment>
<dbReference type="GO" id="GO:0005886">
    <property type="term" value="C:plasma membrane"/>
    <property type="evidence" value="ECO:0007669"/>
    <property type="project" value="UniProtKB-SubCell"/>
</dbReference>
<keyword evidence="5" id="KW-0029">Amino-acid transport</keyword>
<keyword evidence="2" id="KW-0813">Transport</keyword>
<dbReference type="CDD" id="cd06582">
    <property type="entry name" value="TM_PBP1_LivH_like"/>
    <property type="match status" value="1"/>
</dbReference>
<dbReference type="PANTHER" id="PTHR11795">
    <property type="entry name" value="BRANCHED-CHAIN AMINO ACID TRANSPORT SYSTEM PERMEASE PROTEIN LIVH"/>
    <property type="match status" value="1"/>
</dbReference>
<reference evidence="10" key="1">
    <citation type="submission" date="2021-04" db="EMBL/GenBank/DDBJ databases">
        <title>Genome based classification of Actinospica acidithermotolerans sp. nov., an actinobacterium isolated from an Indonesian hot spring.</title>
        <authorList>
            <person name="Kusuma A.B."/>
            <person name="Putra K.E."/>
            <person name="Nafisah S."/>
            <person name="Loh J."/>
            <person name="Nouioui I."/>
            <person name="Goodfellow M."/>
        </authorList>
    </citation>
    <scope>NUCLEOTIDE SEQUENCE</scope>
    <source>
        <strain evidence="10">DSM 45618</strain>
    </source>
</reference>
<feature type="transmembrane region" description="Helical" evidence="9">
    <location>
        <begin position="97"/>
        <end position="115"/>
    </location>
</feature>
<organism evidence="10 11">
    <name type="scientific">Actinocrinis puniceicyclus</name>
    <dbReference type="NCBI Taxonomy" id="977794"/>
    <lineage>
        <taxon>Bacteria</taxon>
        <taxon>Bacillati</taxon>
        <taxon>Actinomycetota</taxon>
        <taxon>Actinomycetes</taxon>
        <taxon>Catenulisporales</taxon>
        <taxon>Actinospicaceae</taxon>
        <taxon>Actinocrinis</taxon>
    </lineage>
</organism>
<name>A0A8J7WNH5_9ACTN</name>
<comment type="similarity">
    <text evidence="8">Belongs to the binding-protein-dependent transport system permease family. LivHM subfamily.</text>
</comment>
<dbReference type="Proteomes" id="UP000677913">
    <property type="component" value="Unassembled WGS sequence"/>
</dbReference>
<keyword evidence="7 9" id="KW-0472">Membrane</keyword>
<dbReference type="EMBL" id="JAGSXH010000014">
    <property type="protein sequence ID" value="MBS2962674.1"/>
    <property type="molecule type" value="Genomic_DNA"/>
</dbReference>
<sequence>MSTLILLTATGLGLAALYFLVASGLSLIFGLMDVLNFAHGAFVAVGGYAAWTVADHVAGTLGLALALPVAVAAGAALAALTELLIIRPLYARPLDQVLATVGLGLAIPALLQAVWGADPRTWTLPAWLAGTLDVLGARIPTVRFVLIAAALALLGALQLLLTRTRAGLIVRAGVENREMVAALGVDVHRAFTGVFALGGAAAGLAGLLDGLYQGSISPGDGTSLLIFAFVVVVLGRMGSLTGTAVAAAAVGLVQQFANYLSADLGDESVVILLAAVLLLRRRDLKGRPA</sequence>
<keyword evidence="6 9" id="KW-1133">Transmembrane helix</keyword>
<dbReference type="InterPro" id="IPR001851">
    <property type="entry name" value="ABC_transp_permease"/>
</dbReference>
<evidence type="ECO:0000256" key="3">
    <source>
        <dbReference type="ARBA" id="ARBA00022475"/>
    </source>
</evidence>
<comment type="caution">
    <text evidence="10">The sequence shown here is derived from an EMBL/GenBank/DDBJ whole genome shotgun (WGS) entry which is preliminary data.</text>
</comment>
<keyword evidence="11" id="KW-1185">Reference proteome</keyword>
<accession>A0A8J7WNH5</accession>
<proteinExistence type="inferred from homology"/>
<protein>
    <submittedName>
        <fullName evidence="10">Branched-chain amino acid ABC transporter permease</fullName>
    </submittedName>
</protein>
<dbReference type="GO" id="GO:0006865">
    <property type="term" value="P:amino acid transport"/>
    <property type="evidence" value="ECO:0007669"/>
    <property type="project" value="UniProtKB-KW"/>
</dbReference>
<dbReference type="Pfam" id="PF02653">
    <property type="entry name" value="BPD_transp_2"/>
    <property type="match status" value="1"/>
</dbReference>
<evidence type="ECO:0000256" key="2">
    <source>
        <dbReference type="ARBA" id="ARBA00022448"/>
    </source>
</evidence>
<dbReference type="RefSeq" id="WP_211465595.1">
    <property type="nucleotide sequence ID" value="NZ_JAGSXH010000014.1"/>
</dbReference>
<keyword evidence="3" id="KW-1003">Cell membrane</keyword>
<dbReference type="InterPro" id="IPR052157">
    <property type="entry name" value="BCAA_transport_permease"/>
</dbReference>
<feature type="transmembrane region" description="Helical" evidence="9">
    <location>
        <begin position="224"/>
        <end position="253"/>
    </location>
</feature>
<evidence type="ECO:0000256" key="1">
    <source>
        <dbReference type="ARBA" id="ARBA00004651"/>
    </source>
</evidence>
<keyword evidence="4 9" id="KW-0812">Transmembrane</keyword>